<dbReference type="Proteomes" id="UP000039865">
    <property type="component" value="Unassembled WGS sequence"/>
</dbReference>
<dbReference type="SUPFAM" id="SSF52777">
    <property type="entry name" value="CoA-dependent acyltransferases"/>
    <property type="match status" value="2"/>
</dbReference>
<feature type="domain" description="Choline/carnitine acyltransferase" evidence="8">
    <location>
        <begin position="52"/>
        <end position="268"/>
    </location>
</feature>
<evidence type="ECO:0000256" key="2">
    <source>
        <dbReference type="ARBA" id="ARBA00022679"/>
    </source>
</evidence>
<feature type="domain" description="Choline/carnitine acyltransferase" evidence="8">
    <location>
        <begin position="280"/>
        <end position="392"/>
    </location>
</feature>
<organism evidence="9 10">
    <name type="scientific">Stylonychia lemnae</name>
    <name type="common">Ciliate</name>
    <dbReference type="NCBI Taxonomy" id="5949"/>
    <lineage>
        <taxon>Eukaryota</taxon>
        <taxon>Sar</taxon>
        <taxon>Alveolata</taxon>
        <taxon>Ciliophora</taxon>
        <taxon>Intramacronucleata</taxon>
        <taxon>Spirotrichea</taxon>
        <taxon>Stichotrichia</taxon>
        <taxon>Sporadotrichida</taxon>
        <taxon>Oxytrichidae</taxon>
        <taxon>Stylonychinae</taxon>
        <taxon>Stylonychia</taxon>
    </lineage>
</organism>
<evidence type="ECO:0000256" key="5">
    <source>
        <dbReference type="ARBA" id="ARBA00039091"/>
    </source>
</evidence>
<protein>
    <recommendedName>
        <fullName evidence="6">Choline O-acetyltransferase</fullName>
        <ecNumber evidence="5">2.3.1.6</ecNumber>
    </recommendedName>
</protein>
<dbReference type="Pfam" id="PF00755">
    <property type="entry name" value="Carn_acyltransf"/>
    <property type="match status" value="2"/>
</dbReference>
<proteinExistence type="inferred from homology"/>
<gene>
    <name evidence="9" type="primary">Contig14906.g15879</name>
    <name evidence="9" type="ORF">STYLEM_16781</name>
</gene>
<evidence type="ECO:0000256" key="1">
    <source>
        <dbReference type="ARBA" id="ARBA00005232"/>
    </source>
</evidence>
<dbReference type="EMBL" id="CCKQ01015825">
    <property type="protein sequence ID" value="CDW87670.1"/>
    <property type="molecule type" value="Genomic_DNA"/>
</dbReference>
<evidence type="ECO:0000256" key="3">
    <source>
        <dbReference type="ARBA" id="ARBA00022979"/>
    </source>
</evidence>
<dbReference type="InterPro" id="IPR023213">
    <property type="entry name" value="CAT-like_dom_sf"/>
</dbReference>
<evidence type="ECO:0000259" key="8">
    <source>
        <dbReference type="Pfam" id="PF00755"/>
    </source>
</evidence>
<feature type="active site" description="Proton acceptor" evidence="7">
    <location>
        <position position="212"/>
    </location>
</feature>
<evidence type="ECO:0000313" key="10">
    <source>
        <dbReference type="Proteomes" id="UP000039865"/>
    </source>
</evidence>
<keyword evidence="10" id="KW-1185">Reference proteome</keyword>
<comment type="similarity">
    <text evidence="1">Belongs to the carnitine/choline acetyltransferase family.</text>
</comment>
<dbReference type="InterPro" id="IPR042231">
    <property type="entry name" value="Cho/carn_acyl_trans_2"/>
</dbReference>
<evidence type="ECO:0000256" key="6">
    <source>
        <dbReference type="ARBA" id="ARBA00040495"/>
    </source>
</evidence>
<dbReference type="InterPro" id="IPR000542">
    <property type="entry name" value="Carn_acyl_trans"/>
</dbReference>
<dbReference type="OrthoDB" id="240216at2759"/>
<reference evidence="9 10" key="1">
    <citation type="submission" date="2014-06" db="EMBL/GenBank/DDBJ databases">
        <authorList>
            <person name="Swart Estienne"/>
        </authorList>
    </citation>
    <scope>NUCLEOTIDE SEQUENCE [LARGE SCALE GENOMIC DNA]</scope>
    <source>
        <strain evidence="9 10">130c</strain>
    </source>
</reference>
<dbReference type="GO" id="GO:0016746">
    <property type="term" value="F:acyltransferase activity"/>
    <property type="evidence" value="ECO:0007669"/>
    <property type="project" value="UniProtKB-KW"/>
</dbReference>
<dbReference type="PANTHER" id="PTHR22589">
    <property type="entry name" value="CARNITINE O-ACYLTRANSFERASE"/>
    <property type="match status" value="1"/>
</dbReference>
<keyword evidence="2" id="KW-0808">Transferase</keyword>
<dbReference type="EC" id="2.3.1.6" evidence="5"/>
<dbReference type="PANTHER" id="PTHR22589:SF14">
    <property type="entry name" value="CHOLINE O-ACETYLTRANSFERASE"/>
    <property type="match status" value="1"/>
</dbReference>
<keyword evidence="4" id="KW-0012">Acyltransferase</keyword>
<sequence length="414" mass="48575">MPIASPQEFEQYRIIMKDFEEGFGQDLQRRLQRYASQHEIWHEQIWKDHEFLSNRQWDLFFCGTRTPQHGCDTNTMKNPEGNEVMILIKDQIFFLSIDATASTIRIQYDLMAMLRNVSEMKECREPSVGVLTCLDRDEWTLARKKLMKNNHRIFDQIDSSLFVVCLDQDEHSDLVGFSKEVLLSKDGRNRWYDKSFQLIVSPEGQAGITFEHSQLDGDTSVDFIKMLTRLETCFTSTQETIQKFTLEAQSIHQQIYHNEELTCQWFEQHNTKSDTFCQFAQVQAFSNLQKFHIGQLKDIFAGNIIDTHLFSLEVMMNSYERHELFDHILYKRLNTWDILASNLSPAIGVQTTALCPERTNLFEIAYQITSKGINVNISDKSHSPERLKLYIENLKKIMIQLKTKLTVLYQKSYD</sequence>
<accession>A0A078AYZ6</accession>
<name>A0A078AYZ6_STYLE</name>
<evidence type="ECO:0000256" key="7">
    <source>
        <dbReference type="PIRSR" id="PIRSR600542-1"/>
    </source>
</evidence>
<evidence type="ECO:0000313" key="9">
    <source>
        <dbReference type="EMBL" id="CDW87670.1"/>
    </source>
</evidence>
<evidence type="ECO:0000256" key="4">
    <source>
        <dbReference type="ARBA" id="ARBA00023315"/>
    </source>
</evidence>
<dbReference type="InParanoid" id="A0A078AYZ6"/>
<dbReference type="Gene3D" id="3.30.559.70">
    <property type="entry name" value="Choline/Carnitine o-acyltransferase, domain 2"/>
    <property type="match status" value="2"/>
</dbReference>
<dbReference type="InterPro" id="IPR039551">
    <property type="entry name" value="Cho/carn_acyl_trans"/>
</dbReference>
<keyword evidence="3" id="KW-0530">Neurotransmitter biosynthesis</keyword>
<dbReference type="AlphaFoldDB" id="A0A078AYZ6"/>
<dbReference type="Gene3D" id="3.30.559.10">
    <property type="entry name" value="Chloramphenicol acetyltransferase-like domain"/>
    <property type="match status" value="2"/>
</dbReference>